<dbReference type="InterPro" id="IPR020846">
    <property type="entry name" value="MFS_dom"/>
</dbReference>
<sequence length="498" mass="55778">MAEPTKRRLDDLLIPGRFLNVAALLLEFSVFSQAAFMYYMMYAGAAPKLQNCGNEVGTCSQFDAGNCSEPHFNVQFNSINVEWGYVCGLSRIVKKSISYQMVGVLVGTVVFGQLAEDLGRKIALLMAMVGSTIMFFATAFTFDLTSFTLIRTIGGFFSGGQIVLALVFMLETTPKSMRMWISLCISWSPNIIIFSALAYWTQSWQQLTLVVGIISVIPILILLFLVPESPRWLLQKGRLGDAKNALNWIYKLNKKVLDPATLEEVLNLEIQARQSSTKKSSYTLLDVFKHRSLAVPMIVLCTTIMFTAINSYGIIFNIEELSGVIYVNAALNGILRYSFNIMFAILEPRIPSMGRKNMHTFSVSVVLVALAVVIYGQFSEIATLKPIISFFLVLAASMASQQYQLRPMNYYLHPFEQLVIHWFSIVITGVIGAPLIFFLADISPHLPFLMMFTLGILQLILFQVFVPETKGQAMQEHMPVKTNQGYMLPPEQGLVTKM</sequence>
<feature type="transmembrane region" description="Helical" evidence="5">
    <location>
        <begin position="21"/>
        <end position="41"/>
    </location>
</feature>
<dbReference type="PANTHER" id="PTHR24064">
    <property type="entry name" value="SOLUTE CARRIER FAMILY 22 MEMBER"/>
    <property type="match status" value="1"/>
</dbReference>
<keyword evidence="4 5" id="KW-0472">Membrane</keyword>
<evidence type="ECO:0000256" key="5">
    <source>
        <dbReference type="SAM" id="Phobius"/>
    </source>
</evidence>
<name>A0AA36D9F2_9BILA</name>
<organism evidence="7 8">
    <name type="scientific">Mesorhabditis spiculigera</name>
    <dbReference type="NCBI Taxonomy" id="96644"/>
    <lineage>
        <taxon>Eukaryota</taxon>
        <taxon>Metazoa</taxon>
        <taxon>Ecdysozoa</taxon>
        <taxon>Nematoda</taxon>
        <taxon>Chromadorea</taxon>
        <taxon>Rhabditida</taxon>
        <taxon>Rhabditina</taxon>
        <taxon>Rhabditomorpha</taxon>
        <taxon>Rhabditoidea</taxon>
        <taxon>Rhabditidae</taxon>
        <taxon>Mesorhabditinae</taxon>
        <taxon>Mesorhabditis</taxon>
    </lineage>
</organism>
<feature type="non-terminal residue" evidence="7">
    <location>
        <position position="498"/>
    </location>
</feature>
<feature type="transmembrane region" description="Helical" evidence="5">
    <location>
        <begin position="207"/>
        <end position="226"/>
    </location>
</feature>
<dbReference type="GO" id="GO:0022857">
    <property type="term" value="F:transmembrane transporter activity"/>
    <property type="evidence" value="ECO:0007669"/>
    <property type="project" value="InterPro"/>
</dbReference>
<dbReference type="PROSITE" id="PS50850">
    <property type="entry name" value="MFS"/>
    <property type="match status" value="1"/>
</dbReference>
<protein>
    <recommendedName>
        <fullName evidence="6">Major facilitator superfamily (MFS) profile domain-containing protein</fullName>
    </recommendedName>
</protein>
<evidence type="ECO:0000256" key="1">
    <source>
        <dbReference type="ARBA" id="ARBA00004141"/>
    </source>
</evidence>
<reference evidence="7" key="1">
    <citation type="submission" date="2023-06" db="EMBL/GenBank/DDBJ databases">
        <authorList>
            <person name="Delattre M."/>
        </authorList>
    </citation>
    <scope>NUCLEOTIDE SEQUENCE</scope>
    <source>
        <strain evidence="7">AF72</strain>
    </source>
</reference>
<proteinExistence type="predicted"/>
<keyword evidence="8" id="KW-1185">Reference proteome</keyword>
<dbReference type="InterPro" id="IPR005828">
    <property type="entry name" value="MFS_sugar_transport-like"/>
</dbReference>
<evidence type="ECO:0000313" key="8">
    <source>
        <dbReference type="Proteomes" id="UP001177023"/>
    </source>
</evidence>
<feature type="transmembrane region" description="Helical" evidence="5">
    <location>
        <begin position="419"/>
        <end position="440"/>
    </location>
</feature>
<dbReference type="Gene3D" id="1.20.1250.20">
    <property type="entry name" value="MFS general substrate transporter like domains"/>
    <property type="match status" value="1"/>
</dbReference>
<feature type="transmembrane region" description="Helical" evidence="5">
    <location>
        <begin position="148"/>
        <end position="168"/>
    </location>
</feature>
<comment type="caution">
    <text evidence="7">The sequence shown here is derived from an EMBL/GenBank/DDBJ whole genome shotgun (WGS) entry which is preliminary data.</text>
</comment>
<evidence type="ECO:0000256" key="4">
    <source>
        <dbReference type="ARBA" id="ARBA00023136"/>
    </source>
</evidence>
<feature type="transmembrane region" description="Helical" evidence="5">
    <location>
        <begin position="122"/>
        <end position="142"/>
    </location>
</feature>
<feature type="transmembrane region" description="Helical" evidence="5">
    <location>
        <begin position="381"/>
        <end position="399"/>
    </location>
</feature>
<feature type="transmembrane region" description="Helical" evidence="5">
    <location>
        <begin position="293"/>
        <end position="318"/>
    </location>
</feature>
<feature type="transmembrane region" description="Helical" evidence="5">
    <location>
        <begin position="97"/>
        <end position="115"/>
    </location>
</feature>
<comment type="subcellular location">
    <subcellularLocation>
        <location evidence="1">Membrane</location>
        <topology evidence="1">Multi-pass membrane protein</topology>
    </subcellularLocation>
</comment>
<accession>A0AA36D9F2</accession>
<keyword evidence="2 5" id="KW-0812">Transmembrane</keyword>
<dbReference type="PROSITE" id="PS00217">
    <property type="entry name" value="SUGAR_TRANSPORT_2"/>
    <property type="match status" value="1"/>
</dbReference>
<keyword evidence="3 5" id="KW-1133">Transmembrane helix</keyword>
<dbReference type="InterPro" id="IPR036259">
    <property type="entry name" value="MFS_trans_sf"/>
</dbReference>
<dbReference type="GO" id="GO:0016020">
    <property type="term" value="C:membrane"/>
    <property type="evidence" value="ECO:0007669"/>
    <property type="project" value="UniProtKB-SubCell"/>
</dbReference>
<dbReference type="EMBL" id="CATQJA010002664">
    <property type="protein sequence ID" value="CAJ0582177.1"/>
    <property type="molecule type" value="Genomic_DNA"/>
</dbReference>
<evidence type="ECO:0000256" key="3">
    <source>
        <dbReference type="ARBA" id="ARBA00022989"/>
    </source>
</evidence>
<dbReference type="Proteomes" id="UP001177023">
    <property type="component" value="Unassembled WGS sequence"/>
</dbReference>
<evidence type="ECO:0000259" key="6">
    <source>
        <dbReference type="PROSITE" id="PS50850"/>
    </source>
</evidence>
<dbReference type="SUPFAM" id="SSF103473">
    <property type="entry name" value="MFS general substrate transporter"/>
    <property type="match status" value="1"/>
</dbReference>
<evidence type="ECO:0000256" key="2">
    <source>
        <dbReference type="ARBA" id="ARBA00022692"/>
    </source>
</evidence>
<feature type="domain" description="Major facilitator superfamily (MFS) profile" evidence="6">
    <location>
        <begin position="18"/>
        <end position="470"/>
    </location>
</feature>
<evidence type="ECO:0000313" key="7">
    <source>
        <dbReference type="EMBL" id="CAJ0582177.1"/>
    </source>
</evidence>
<gene>
    <name evidence="7" type="ORF">MSPICULIGERA_LOCUS20318</name>
</gene>
<dbReference type="Pfam" id="PF00083">
    <property type="entry name" value="Sugar_tr"/>
    <property type="match status" value="1"/>
</dbReference>
<feature type="transmembrane region" description="Helical" evidence="5">
    <location>
        <begin position="446"/>
        <end position="466"/>
    </location>
</feature>
<dbReference type="AlphaFoldDB" id="A0AA36D9F2"/>
<feature type="transmembrane region" description="Helical" evidence="5">
    <location>
        <begin position="180"/>
        <end position="201"/>
    </location>
</feature>
<feature type="transmembrane region" description="Helical" evidence="5">
    <location>
        <begin position="324"/>
        <end position="346"/>
    </location>
</feature>
<dbReference type="InterPro" id="IPR005829">
    <property type="entry name" value="Sugar_transporter_CS"/>
</dbReference>
<feature type="transmembrane region" description="Helical" evidence="5">
    <location>
        <begin position="358"/>
        <end position="375"/>
    </location>
</feature>